<keyword evidence="2 4" id="KW-0863">Zinc-finger</keyword>
<keyword evidence="3" id="KW-0862">Zinc</keyword>
<reference evidence="8 9" key="1">
    <citation type="journal article" date="2009" name="Science">
        <title>Green evolution and dynamic adaptations revealed by genomes of the marine picoeukaryotes Micromonas.</title>
        <authorList>
            <person name="Worden A.Z."/>
            <person name="Lee J.H."/>
            <person name="Mock T."/>
            <person name="Rouze P."/>
            <person name="Simmons M.P."/>
            <person name="Aerts A.L."/>
            <person name="Allen A.E."/>
            <person name="Cuvelier M.L."/>
            <person name="Derelle E."/>
            <person name="Everett M.V."/>
            <person name="Foulon E."/>
            <person name="Grimwood J."/>
            <person name="Gundlach H."/>
            <person name="Henrissat B."/>
            <person name="Napoli C."/>
            <person name="McDonald S.M."/>
            <person name="Parker M.S."/>
            <person name="Rombauts S."/>
            <person name="Salamov A."/>
            <person name="Von Dassow P."/>
            <person name="Badger J.H."/>
            <person name="Coutinho P.M."/>
            <person name="Demir E."/>
            <person name="Dubchak I."/>
            <person name="Gentemann C."/>
            <person name="Eikrem W."/>
            <person name="Gready J.E."/>
            <person name="John U."/>
            <person name="Lanier W."/>
            <person name="Lindquist E.A."/>
            <person name="Lucas S."/>
            <person name="Mayer K.F."/>
            <person name="Moreau H."/>
            <person name="Not F."/>
            <person name="Otillar R."/>
            <person name="Panaud O."/>
            <person name="Pangilinan J."/>
            <person name="Paulsen I."/>
            <person name="Piegu B."/>
            <person name="Poliakov A."/>
            <person name="Robbens S."/>
            <person name="Schmutz J."/>
            <person name="Toulza E."/>
            <person name="Wyss T."/>
            <person name="Zelensky A."/>
            <person name="Zhou K."/>
            <person name="Armbrust E.V."/>
            <person name="Bhattacharya D."/>
            <person name="Goodenough U.W."/>
            <person name="Van de Peer Y."/>
            <person name="Grigoriev I.V."/>
        </authorList>
    </citation>
    <scope>NUCLEOTIDE SEQUENCE [LARGE SCALE GENOMIC DNA]</scope>
    <source>
        <strain evidence="9">RCC299 / NOUM17</strain>
    </source>
</reference>
<dbReference type="GO" id="GO:0008270">
    <property type="term" value="F:zinc ion binding"/>
    <property type="evidence" value="ECO:0007669"/>
    <property type="project" value="UniProtKB-KW"/>
</dbReference>
<evidence type="ECO:0000313" key="8">
    <source>
        <dbReference type="EMBL" id="ACO65043.1"/>
    </source>
</evidence>
<feature type="region of interest" description="Disordered" evidence="5">
    <location>
        <begin position="240"/>
        <end position="264"/>
    </location>
</feature>
<keyword evidence="9" id="KW-1185">Reference proteome</keyword>
<feature type="domain" description="PHD-type" evidence="7">
    <location>
        <begin position="906"/>
        <end position="963"/>
    </location>
</feature>
<evidence type="ECO:0000256" key="3">
    <source>
        <dbReference type="ARBA" id="ARBA00022833"/>
    </source>
</evidence>
<dbReference type="InterPro" id="IPR011011">
    <property type="entry name" value="Znf_FYVE_PHD"/>
</dbReference>
<dbReference type="KEGG" id="mis:MICPUN_59735"/>
<feature type="signal peptide" evidence="6">
    <location>
        <begin position="1"/>
        <end position="16"/>
    </location>
</feature>
<dbReference type="InterPro" id="IPR013083">
    <property type="entry name" value="Znf_RING/FYVE/PHD"/>
</dbReference>
<proteinExistence type="predicted"/>
<dbReference type="OrthoDB" id="6152639at2759"/>
<evidence type="ECO:0000256" key="4">
    <source>
        <dbReference type="PROSITE-ProRule" id="PRU00146"/>
    </source>
</evidence>
<dbReference type="Pfam" id="PF20700">
    <property type="entry name" value="Mutator"/>
    <property type="match status" value="1"/>
</dbReference>
<dbReference type="Proteomes" id="UP000002009">
    <property type="component" value="Chromosome 7"/>
</dbReference>
<sequence>MLRALLGSFLLLFARAVETRAQNARARGPTTRTDGNVSDDAHAAVSGASFDRASIDHGHAAVPNYAPEAWKSQGAVLDAYAALHGVPQVKLSQLLNEEYLVELGSAYPEDPDFPAKPSNGNYRFRTYRWISRMVDVGTHGREKFPDDVTAAIRERWPSEEYTGYKPRSGRRRKESGRRPRLRVYRVASPHLRTLLRHSPSRLHRKEDAPAIGAADGGHANQVLAWLASVHITPPSSGPGFCARAAKRRHEGPAPGSPVAVPGALVGAPTPLALGELREDETEQDQPAPPPPPPPPFFGDRVIWDLGCMETTLGQLTCPKCSDAHLLFSRDAAGNLLDQQQGLRHKYKLVCDCAECDFALDMETSRVMQTGKTGRPPAEVNVAAVAAAEMTGLRQKALDLMFVAMGVRGIHNRRTYTRHSRYVQDAMVQLGHAQILENRRIVRAFLKEQGVEEDEHKRIPVTVSADGNWPVRGACSACGHGCLIFRDDMLQGGKSFVIAQGFRHKHCAVCSYYNSNEHAQLLEPPQHACKKDWDDTSKAMETDILINLVGEVGQYYDKAREGGAVVPRDETTLLRVEYVVCDEDSSFMVRIMDQLPEDLRPGKLSDVNHLANNFFKALVAIKTSPEFKNSRVLTKIEVWHLSRYWRTIVRQNPKDPQRAHEQMMNLEAHVFGDHSKCNLYPTKDAKGVVHQWCAHARGAPDEPQRILFEEEPEVSRVDPSDKKKRVKVKLPLRKRLHEVISKFGSLEVMEKAVHGLSSNPNESLHATATHMLGGKHKFHGQSGFFEATMRGAVMKKVSGQAFQLDVLVKLGVPVTDAMRARFAQIDAERAAKRDFLYANPKEALKRLRRKTERKHAAWRDKESYGKGVALQHTLGTSADDDAAEGGDASESAEIVEEAEEESDEEDEVVCDFCHEGKDAGKGSMHLCEGGDCDQVWHRDCLVPKQDFEDMTDDDTFICPMCRYQQCLVSDEDGCGELQVTL</sequence>
<dbReference type="EMBL" id="CP001328">
    <property type="protein sequence ID" value="ACO65043.1"/>
    <property type="molecule type" value="Genomic_DNA"/>
</dbReference>
<evidence type="ECO:0000256" key="5">
    <source>
        <dbReference type="SAM" id="MobiDB-lite"/>
    </source>
</evidence>
<dbReference type="InParanoid" id="C1E9I6"/>
<dbReference type="Gene3D" id="3.30.40.10">
    <property type="entry name" value="Zinc/RING finger domain, C3HC4 (zinc finger)"/>
    <property type="match status" value="1"/>
</dbReference>
<feature type="compositionally biased region" description="Pro residues" evidence="5">
    <location>
        <begin position="286"/>
        <end position="296"/>
    </location>
</feature>
<dbReference type="SMART" id="SM00249">
    <property type="entry name" value="PHD"/>
    <property type="match status" value="1"/>
</dbReference>
<evidence type="ECO:0000313" key="9">
    <source>
        <dbReference type="Proteomes" id="UP000002009"/>
    </source>
</evidence>
<dbReference type="InterPro" id="IPR019787">
    <property type="entry name" value="Znf_PHD-finger"/>
</dbReference>
<dbReference type="AlphaFoldDB" id="C1E9I6"/>
<keyword evidence="1" id="KW-0479">Metal-binding</keyword>
<dbReference type="InterPro" id="IPR049012">
    <property type="entry name" value="Mutator_transp_dom"/>
</dbReference>
<dbReference type="SUPFAM" id="SSF57903">
    <property type="entry name" value="FYVE/PHD zinc finger"/>
    <property type="match status" value="1"/>
</dbReference>
<feature type="region of interest" description="Disordered" evidence="5">
    <location>
        <begin position="277"/>
        <end position="299"/>
    </location>
</feature>
<feature type="compositionally biased region" description="Acidic residues" evidence="5">
    <location>
        <begin position="892"/>
        <end position="901"/>
    </location>
</feature>
<dbReference type="InterPro" id="IPR001965">
    <property type="entry name" value="Znf_PHD"/>
</dbReference>
<evidence type="ECO:0000256" key="2">
    <source>
        <dbReference type="ARBA" id="ARBA00022771"/>
    </source>
</evidence>
<name>C1E9I6_MICCC</name>
<evidence type="ECO:0000259" key="7">
    <source>
        <dbReference type="PROSITE" id="PS50016"/>
    </source>
</evidence>
<protein>
    <recommendedName>
        <fullName evidence="7">PHD-type domain-containing protein</fullName>
    </recommendedName>
</protein>
<organism evidence="8 9">
    <name type="scientific">Micromonas commoda (strain RCC299 / NOUM17 / CCMP2709)</name>
    <name type="common">Picoplanktonic green alga</name>
    <dbReference type="NCBI Taxonomy" id="296587"/>
    <lineage>
        <taxon>Eukaryota</taxon>
        <taxon>Viridiplantae</taxon>
        <taxon>Chlorophyta</taxon>
        <taxon>Mamiellophyceae</taxon>
        <taxon>Mamiellales</taxon>
        <taxon>Mamiellaceae</taxon>
        <taxon>Micromonas</taxon>
    </lineage>
</organism>
<dbReference type="GeneID" id="8245075"/>
<gene>
    <name evidence="8" type="ORF">MICPUN_59735</name>
</gene>
<feature type="region of interest" description="Disordered" evidence="5">
    <location>
        <begin position="875"/>
        <end position="901"/>
    </location>
</feature>
<dbReference type="RefSeq" id="XP_002503785.1">
    <property type="nucleotide sequence ID" value="XM_002503739.1"/>
</dbReference>
<accession>C1E9I6</accession>
<feature type="chain" id="PRO_5002909063" description="PHD-type domain-containing protein" evidence="6">
    <location>
        <begin position="17"/>
        <end position="980"/>
    </location>
</feature>
<feature type="compositionally biased region" description="Low complexity" evidence="5">
    <location>
        <begin position="252"/>
        <end position="264"/>
    </location>
</feature>
<evidence type="ECO:0000256" key="6">
    <source>
        <dbReference type="SAM" id="SignalP"/>
    </source>
</evidence>
<dbReference type="PROSITE" id="PS50016">
    <property type="entry name" value="ZF_PHD_2"/>
    <property type="match status" value="1"/>
</dbReference>
<keyword evidence="6" id="KW-0732">Signal</keyword>
<evidence type="ECO:0000256" key="1">
    <source>
        <dbReference type="ARBA" id="ARBA00022723"/>
    </source>
</evidence>